<evidence type="ECO:0000313" key="10">
    <source>
        <dbReference type="EMBL" id="HIX55721.1"/>
    </source>
</evidence>
<sequence>MNAILGVIYHFIGGFASGSFYVPYKRVREWSWESMWILGGLFSWIIVPPVAAYLTIPDFWAIIGQGSPTLLGFTFLFGALWGIGGLTYGLGVRYLGVSLGSSVMLGLTMVFGALLPAVYYYFNPEQGKHTIDFFFTHISGITVLIGLLICLIGVGFCARAGMLKEKSLKSMDPNASSEFDFGKGIVVAIVAGLLSASFNFGIESGKPLADIANDAWKAANPGKGEFLFQNNVSYIVILWGGFTTNFIWCIYLLIKNRTYKDYAKIKAPLKANYLWSALAGTMWYMQFFFYGMGESKLGNGASSWILHMAFIILISNAWGVILKEWKGVSKPAYRSIIAGIAIMMLAICVVGFARTLE</sequence>
<evidence type="ECO:0000256" key="8">
    <source>
        <dbReference type="ARBA" id="ARBA00023136"/>
    </source>
</evidence>
<feature type="transmembrane region" description="Helical" evidence="9">
    <location>
        <begin position="273"/>
        <end position="292"/>
    </location>
</feature>
<feature type="transmembrane region" description="Helical" evidence="9">
    <location>
        <begin position="36"/>
        <end position="56"/>
    </location>
</feature>
<evidence type="ECO:0000256" key="9">
    <source>
        <dbReference type="SAM" id="Phobius"/>
    </source>
</evidence>
<evidence type="ECO:0000256" key="7">
    <source>
        <dbReference type="ARBA" id="ARBA00022989"/>
    </source>
</evidence>
<dbReference type="Pfam" id="PF06379">
    <property type="entry name" value="RhaT"/>
    <property type="match status" value="1"/>
</dbReference>
<feature type="transmembrane region" description="Helical" evidence="9">
    <location>
        <begin position="333"/>
        <end position="353"/>
    </location>
</feature>
<evidence type="ECO:0000256" key="6">
    <source>
        <dbReference type="ARBA" id="ARBA00022847"/>
    </source>
</evidence>
<feature type="transmembrane region" description="Helical" evidence="9">
    <location>
        <begin position="103"/>
        <end position="122"/>
    </location>
</feature>
<feature type="transmembrane region" description="Helical" evidence="9">
    <location>
        <begin position="181"/>
        <end position="202"/>
    </location>
</feature>
<keyword evidence="3" id="KW-0997">Cell inner membrane</keyword>
<dbReference type="Proteomes" id="UP000824156">
    <property type="component" value="Unassembled WGS sequence"/>
</dbReference>
<name>A0A9D2B0B4_9SPHI</name>
<feature type="transmembrane region" description="Helical" evidence="9">
    <location>
        <begin position="68"/>
        <end position="91"/>
    </location>
</feature>
<comment type="caution">
    <text evidence="10">The sequence shown here is derived from an EMBL/GenBank/DDBJ whole genome shotgun (WGS) entry which is preliminary data.</text>
</comment>
<dbReference type="GO" id="GO:0016020">
    <property type="term" value="C:membrane"/>
    <property type="evidence" value="ECO:0007669"/>
    <property type="project" value="InterPro"/>
</dbReference>
<protein>
    <submittedName>
        <fullName evidence="10">L-rhamnose/proton symporter RhaT</fullName>
    </submittedName>
</protein>
<dbReference type="InterPro" id="IPR004673">
    <property type="entry name" value="L-rhamnose-proton_sym_RhaT"/>
</dbReference>
<evidence type="ECO:0000256" key="4">
    <source>
        <dbReference type="ARBA" id="ARBA00022597"/>
    </source>
</evidence>
<keyword evidence="4" id="KW-0762">Sugar transport</keyword>
<dbReference type="GO" id="GO:0015153">
    <property type="term" value="F:rhamnose transmembrane transporter activity"/>
    <property type="evidence" value="ECO:0007669"/>
    <property type="project" value="InterPro"/>
</dbReference>
<evidence type="ECO:0000256" key="5">
    <source>
        <dbReference type="ARBA" id="ARBA00022692"/>
    </source>
</evidence>
<reference evidence="10" key="2">
    <citation type="submission" date="2021-04" db="EMBL/GenBank/DDBJ databases">
        <authorList>
            <person name="Gilroy R."/>
        </authorList>
    </citation>
    <scope>NUCLEOTIDE SEQUENCE</scope>
    <source>
        <strain evidence="10">1719</strain>
    </source>
</reference>
<evidence type="ECO:0000256" key="1">
    <source>
        <dbReference type="ARBA" id="ARBA00022448"/>
    </source>
</evidence>
<keyword evidence="8 9" id="KW-0472">Membrane</keyword>
<keyword evidence="7 9" id="KW-1133">Transmembrane helix</keyword>
<accession>A0A9D2B0B4</accession>
<evidence type="ECO:0000313" key="11">
    <source>
        <dbReference type="Proteomes" id="UP000824156"/>
    </source>
</evidence>
<evidence type="ECO:0000256" key="3">
    <source>
        <dbReference type="ARBA" id="ARBA00022519"/>
    </source>
</evidence>
<keyword evidence="1" id="KW-0813">Transport</keyword>
<dbReference type="AlphaFoldDB" id="A0A9D2B0B4"/>
<keyword evidence="6" id="KW-0769">Symport</keyword>
<feature type="transmembrane region" description="Helical" evidence="9">
    <location>
        <begin position="6"/>
        <end position="24"/>
    </location>
</feature>
<feature type="transmembrane region" description="Helical" evidence="9">
    <location>
        <begin position="134"/>
        <end position="160"/>
    </location>
</feature>
<reference evidence="10" key="1">
    <citation type="journal article" date="2021" name="PeerJ">
        <title>Extensive microbial diversity within the chicken gut microbiome revealed by metagenomics and culture.</title>
        <authorList>
            <person name="Gilroy R."/>
            <person name="Ravi A."/>
            <person name="Getino M."/>
            <person name="Pursley I."/>
            <person name="Horton D.L."/>
            <person name="Alikhan N.F."/>
            <person name="Baker D."/>
            <person name="Gharbi K."/>
            <person name="Hall N."/>
            <person name="Watson M."/>
            <person name="Adriaenssens E.M."/>
            <person name="Foster-Nyarko E."/>
            <person name="Jarju S."/>
            <person name="Secka A."/>
            <person name="Antonio M."/>
            <person name="Oren A."/>
            <person name="Chaudhuri R.R."/>
            <person name="La Ragione R."/>
            <person name="Hildebrand F."/>
            <person name="Pallen M.J."/>
        </authorList>
    </citation>
    <scope>NUCLEOTIDE SEQUENCE</scope>
    <source>
        <strain evidence="10">1719</strain>
    </source>
</reference>
<dbReference type="EMBL" id="DXEZ01000332">
    <property type="protein sequence ID" value="HIX55721.1"/>
    <property type="molecule type" value="Genomic_DNA"/>
</dbReference>
<gene>
    <name evidence="10" type="primary">rhaT</name>
    <name evidence="10" type="ORF">H9853_11930</name>
</gene>
<keyword evidence="5 9" id="KW-0812">Transmembrane</keyword>
<keyword evidence="2" id="KW-1003">Cell membrane</keyword>
<dbReference type="GO" id="GO:0015293">
    <property type="term" value="F:symporter activity"/>
    <property type="evidence" value="ECO:0007669"/>
    <property type="project" value="UniProtKB-KW"/>
</dbReference>
<feature type="transmembrane region" description="Helical" evidence="9">
    <location>
        <begin position="232"/>
        <end position="253"/>
    </location>
</feature>
<feature type="transmembrane region" description="Helical" evidence="9">
    <location>
        <begin position="304"/>
        <end position="321"/>
    </location>
</feature>
<evidence type="ECO:0000256" key="2">
    <source>
        <dbReference type="ARBA" id="ARBA00022475"/>
    </source>
</evidence>
<organism evidence="10 11">
    <name type="scientific">Candidatus Sphingobacterium stercoripullorum</name>
    <dbReference type="NCBI Taxonomy" id="2838759"/>
    <lineage>
        <taxon>Bacteria</taxon>
        <taxon>Pseudomonadati</taxon>
        <taxon>Bacteroidota</taxon>
        <taxon>Sphingobacteriia</taxon>
        <taxon>Sphingobacteriales</taxon>
        <taxon>Sphingobacteriaceae</taxon>
        <taxon>Sphingobacterium</taxon>
    </lineage>
</organism>
<proteinExistence type="predicted"/>
<dbReference type="NCBIfam" id="NF010024">
    <property type="entry name" value="PRK13499.1-4"/>
    <property type="match status" value="1"/>
</dbReference>